<dbReference type="Proteomes" id="UP000291236">
    <property type="component" value="Chromosome"/>
</dbReference>
<accession>A0A4P2VKY0</accession>
<dbReference type="EMBL" id="AP019368">
    <property type="protein sequence ID" value="BBH53983.1"/>
    <property type="molecule type" value="Genomic_DNA"/>
</dbReference>
<keyword evidence="2" id="KW-1185">Reference proteome</keyword>
<dbReference type="RefSeq" id="WP_130610914.1">
    <property type="nucleotide sequence ID" value="NZ_AP019368.1"/>
</dbReference>
<sequence length="59" mass="7207">MTLYKEKEVLKIAQKIEDEFQTLYKLPERIEPWKGYLVPVQKYLILNIYLSNIKLIFIF</sequence>
<name>A0A4P2VKY0_FLUSA</name>
<dbReference type="KEGG" id="sbf:JCM31447_24370"/>
<organism evidence="1 2">
    <name type="scientific">Fluviispira sanaruensis</name>
    <dbReference type="NCBI Taxonomy" id="2493639"/>
    <lineage>
        <taxon>Bacteria</taxon>
        <taxon>Pseudomonadati</taxon>
        <taxon>Bdellovibrionota</taxon>
        <taxon>Oligoflexia</taxon>
        <taxon>Silvanigrellales</taxon>
        <taxon>Silvanigrellaceae</taxon>
        <taxon>Fluviispira</taxon>
    </lineage>
</organism>
<protein>
    <submittedName>
        <fullName evidence="1">Uncharacterized protein</fullName>
    </submittedName>
</protein>
<reference evidence="1 2" key="1">
    <citation type="submission" date="2018-12" db="EMBL/GenBank/DDBJ databases">
        <title>Rubrispira sanarue gen. nov., sp., nov., a member of the order Silvanigrellales, isolated from a brackish lake in Hamamatsu Japan.</title>
        <authorList>
            <person name="Maejima Y."/>
            <person name="Iino T."/>
            <person name="Muraguchi Y."/>
            <person name="Fukuda K."/>
            <person name="Nojiri H."/>
            <person name="Ohkuma M."/>
            <person name="Moriuchi R."/>
            <person name="Dohra H."/>
            <person name="Kimbara K."/>
            <person name="Shintani M."/>
        </authorList>
    </citation>
    <scope>NUCLEOTIDE SEQUENCE [LARGE SCALE GENOMIC DNA]</scope>
    <source>
        <strain evidence="1 2">RF1110005</strain>
    </source>
</reference>
<gene>
    <name evidence="1" type="ORF">JCM31447_24370</name>
</gene>
<evidence type="ECO:0000313" key="2">
    <source>
        <dbReference type="Proteomes" id="UP000291236"/>
    </source>
</evidence>
<evidence type="ECO:0000313" key="1">
    <source>
        <dbReference type="EMBL" id="BBH53983.1"/>
    </source>
</evidence>
<proteinExistence type="predicted"/>
<dbReference type="AlphaFoldDB" id="A0A4P2VKY0"/>